<evidence type="ECO:0000313" key="15">
    <source>
        <dbReference type="EMBL" id="PXW69796.1"/>
    </source>
</evidence>
<evidence type="ECO:0000256" key="3">
    <source>
        <dbReference type="ARBA" id="ARBA00022452"/>
    </source>
</evidence>
<feature type="domain" description="TonB-dependent receptor plug" evidence="14">
    <location>
        <begin position="59"/>
        <end position="166"/>
    </location>
</feature>
<dbReference type="Pfam" id="PF07715">
    <property type="entry name" value="Plug"/>
    <property type="match status" value="1"/>
</dbReference>
<feature type="domain" description="TonB-dependent receptor-like beta-barrel" evidence="13">
    <location>
        <begin position="210"/>
        <end position="628"/>
    </location>
</feature>
<evidence type="ECO:0000256" key="8">
    <source>
        <dbReference type="ARBA" id="ARBA00023136"/>
    </source>
</evidence>
<dbReference type="Gene3D" id="2.40.170.20">
    <property type="entry name" value="TonB-dependent receptor, beta-barrel domain"/>
    <property type="match status" value="1"/>
</dbReference>
<evidence type="ECO:0000256" key="5">
    <source>
        <dbReference type="ARBA" id="ARBA00022729"/>
    </source>
</evidence>
<dbReference type="InterPro" id="IPR039426">
    <property type="entry name" value="TonB-dep_rcpt-like"/>
</dbReference>
<evidence type="ECO:0000256" key="1">
    <source>
        <dbReference type="ARBA" id="ARBA00004571"/>
    </source>
</evidence>
<keyword evidence="7 11" id="KW-0798">TonB box</keyword>
<dbReference type="GO" id="GO:0006811">
    <property type="term" value="P:monoatomic ion transport"/>
    <property type="evidence" value="ECO:0007669"/>
    <property type="project" value="UniProtKB-KW"/>
</dbReference>
<reference evidence="15 16" key="1">
    <citation type="submission" date="2018-05" db="EMBL/GenBank/DDBJ databases">
        <title>Genomic Encyclopedia of Type Strains, Phase IV (KMG-IV): sequencing the most valuable type-strain genomes for metagenomic binning, comparative biology and taxonomic classification.</title>
        <authorList>
            <person name="Goeker M."/>
        </authorList>
    </citation>
    <scope>NUCLEOTIDE SEQUENCE [LARGE SCALE GENOMIC DNA]</scope>
    <source>
        <strain evidence="15 16">DSM 3183</strain>
    </source>
</reference>
<evidence type="ECO:0000256" key="2">
    <source>
        <dbReference type="ARBA" id="ARBA00022448"/>
    </source>
</evidence>
<evidence type="ECO:0000256" key="11">
    <source>
        <dbReference type="RuleBase" id="RU003357"/>
    </source>
</evidence>
<organism evidence="15 16">
    <name type="scientific">Blastomonas natatoria</name>
    <dbReference type="NCBI Taxonomy" id="34015"/>
    <lineage>
        <taxon>Bacteria</taxon>
        <taxon>Pseudomonadati</taxon>
        <taxon>Pseudomonadota</taxon>
        <taxon>Alphaproteobacteria</taxon>
        <taxon>Sphingomonadales</taxon>
        <taxon>Sphingomonadaceae</taxon>
        <taxon>Blastomonas</taxon>
    </lineage>
</organism>
<proteinExistence type="inferred from homology"/>
<comment type="subcellular location">
    <subcellularLocation>
        <location evidence="1 10">Cell outer membrane</location>
        <topology evidence="1 10">Multi-pass membrane protein</topology>
    </subcellularLocation>
</comment>
<gene>
    <name evidence="15" type="ORF">C7451_11568</name>
</gene>
<sequence>MTRLNSFRFSKTLLFAGSALGLTAVPLPAAAEDVLSEDAGEPAPEIIVTAANRTETSLDKVGQSVSVIDLAEIERRQTQNVADILRTLPGVTIARNGSIGGNTSVFIRGAESDQTVALIDGVKLNDPSSPGGGFNFGNLLTGNIERIEVLRGSQSVLWGSQAIAGVVNMVTRQPSEELQVIARGEYGFRDTVNLVANASGKAGPLSASVGGGWFRSDGISNFAESRGGRERDGYENIGANANFNLALSDTISVDARGWYSRGTFNIDGFPPPRFAFSDVNEESETRELVGYTGLNALLLGGRFRNRIGFALTDTDRRNTALDGTPAETFRGEGRNERLEYQGIVDITKGWQATFGLEQEISTFSSSSFGAPASLGRARIYSGYTQVVGTIAEGFTVTGGIRHDDHDRFGGATTFGASAVYNLAATGTTFRASYAEGFKVPSLFQLLSDFGNTGLDPERSQGWDAGITQELVDGRLTLSATYFERDSKDLILFISCPLPRTGICSNRPSGTYDNIGLATARGAEFAVTLKPVDALQVQFSHGYVDTRNRTAGSPNFDRRLPRRPENSSSLLVDYRWPFGLETGFTVTNVSEAFDNASNSTRLPGYVLADLRAMMPIGQNLELTARIENLFDEQYETVLRFGQMPRAGFVGVRLKI</sequence>
<dbReference type="PANTHER" id="PTHR30069:SF53">
    <property type="entry name" value="COLICIN I RECEPTOR-RELATED"/>
    <property type="match status" value="1"/>
</dbReference>
<keyword evidence="16" id="KW-1185">Reference proteome</keyword>
<dbReference type="AlphaFoldDB" id="A0A2V3URJ6"/>
<evidence type="ECO:0000259" key="14">
    <source>
        <dbReference type="Pfam" id="PF07715"/>
    </source>
</evidence>
<keyword evidence="5 12" id="KW-0732">Signal</keyword>
<feature type="signal peptide" evidence="12">
    <location>
        <begin position="1"/>
        <end position="31"/>
    </location>
</feature>
<dbReference type="InterPro" id="IPR000531">
    <property type="entry name" value="Beta-barrel_TonB"/>
</dbReference>
<dbReference type="Proteomes" id="UP000248014">
    <property type="component" value="Unassembled WGS sequence"/>
</dbReference>
<comment type="similarity">
    <text evidence="10 11">Belongs to the TonB-dependent receptor family.</text>
</comment>
<comment type="caution">
    <text evidence="15">The sequence shown here is derived from an EMBL/GenBank/DDBJ whole genome shotgun (WGS) entry which is preliminary data.</text>
</comment>
<keyword evidence="2 10" id="KW-0813">Transport</keyword>
<feature type="chain" id="PRO_5016124535" evidence="12">
    <location>
        <begin position="32"/>
        <end position="654"/>
    </location>
</feature>
<dbReference type="Pfam" id="PF00593">
    <property type="entry name" value="TonB_dep_Rec_b-barrel"/>
    <property type="match status" value="1"/>
</dbReference>
<dbReference type="SUPFAM" id="SSF56935">
    <property type="entry name" value="Porins"/>
    <property type="match status" value="1"/>
</dbReference>
<dbReference type="InterPro" id="IPR036942">
    <property type="entry name" value="Beta-barrel_TonB_sf"/>
</dbReference>
<evidence type="ECO:0000313" key="16">
    <source>
        <dbReference type="Proteomes" id="UP000248014"/>
    </source>
</evidence>
<dbReference type="InterPro" id="IPR012910">
    <property type="entry name" value="Plug_dom"/>
</dbReference>
<evidence type="ECO:0000256" key="12">
    <source>
        <dbReference type="SAM" id="SignalP"/>
    </source>
</evidence>
<evidence type="ECO:0000256" key="9">
    <source>
        <dbReference type="ARBA" id="ARBA00023237"/>
    </source>
</evidence>
<evidence type="ECO:0000256" key="10">
    <source>
        <dbReference type="PROSITE-ProRule" id="PRU01360"/>
    </source>
</evidence>
<dbReference type="InterPro" id="IPR037066">
    <property type="entry name" value="Plug_dom_sf"/>
</dbReference>
<dbReference type="PROSITE" id="PS52016">
    <property type="entry name" value="TONB_DEPENDENT_REC_3"/>
    <property type="match status" value="1"/>
</dbReference>
<protein>
    <submittedName>
        <fullName evidence="15">Vitamin B12 transporter</fullName>
    </submittedName>
</protein>
<dbReference type="GO" id="GO:0009279">
    <property type="term" value="C:cell outer membrane"/>
    <property type="evidence" value="ECO:0007669"/>
    <property type="project" value="UniProtKB-SubCell"/>
</dbReference>
<evidence type="ECO:0000256" key="4">
    <source>
        <dbReference type="ARBA" id="ARBA00022692"/>
    </source>
</evidence>
<keyword evidence="3 10" id="KW-1134">Transmembrane beta strand</keyword>
<dbReference type="CDD" id="cd01347">
    <property type="entry name" value="ligand_gated_channel"/>
    <property type="match status" value="1"/>
</dbReference>
<evidence type="ECO:0000259" key="13">
    <source>
        <dbReference type="Pfam" id="PF00593"/>
    </source>
</evidence>
<evidence type="ECO:0000256" key="6">
    <source>
        <dbReference type="ARBA" id="ARBA00023065"/>
    </source>
</evidence>
<dbReference type="EMBL" id="QJJM01000015">
    <property type="protein sequence ID" value="PXW69796.1"/>
    <property type="molecule type" value="Genomic_DNA"/>
</dbReference>
<name>A0A2V3URJ6_9SPHN</name>
<evidence type="ECO:0000256" key="7">
    <source>
        <dbReference type="ARBA" id="ARBA00023077"/>
    </source>
</evidence>
<dbReference type="PANTHER" id="PTHR30069">
    <property type="entry name" value="TONB-DEPENDENT OUTER MEMBRANE RECEPTOR"/>
    <property type="match status" value="1"/>
</dbReference>
<dbReference type="Gene3D" id="2.170.130.10">
    <property type="entry name" value="TonB-dependent receptor, plug domain"/>
    <property type="match status" value="1"/>
</dbReference>
<keyword evidence="9 10" id="KW-0998">Cell outer membrane</keyword>
<keyword evidence="6" id="KW-0406">Ion transport</keyword>
<dbReference type="GO" id="GO:0015889">
    <property type="term" value="P:cobalamin transport"/>
    <property type="evidence" value="ECO:0007669"/>
    <property type="project" value="TreeGrafter"/>
</dbReference>
<keyword evidence="8 10" id="KW-0472">Membrane</keyword>
<keyword evidence="4 10" id="KW-0812">Transmembrane</keyword>
<accession>A0A2V3URJ6</accession>